<comment type="caution">
    <text evidence="10">Lacks conserved residue(s) required for the propagation of feature annotation.</text>
</comment>
<feature type="transmembrane region" description="Helical" evidence="10">
    <location>
        <begin position="191"/>
        <end position="216"/>
    </location>
</feature>
<keyword evidence="9 10" id="KW-0807">Transducer</keyword>
<evidence type="ECO:0000256" key="7">
    <source>
        <dbReference type="ARBA" id="ARBA00023136"/>
    </source>
</evidence>
<reference evidence="11" key="1">
    <citation type="submission" date="2014-10" db="EMBL/GenBank/DDBJ databases">
        <title>Odorant receptors of the New Zealand endemic leafroller moth species Planotortrix octo and P. excessana.</title>
        <authorList>
            <person name="Steinwender B."/>
            <person name="Thrimawithana A.H."/>
            <person name="Cowhurst R.N."/>
            <person name="Newcomb R.D."/>
        </authorList>
    </citation>
    <scope>NUCLEOTIDE SEQUENCE</scope>
</reference>
<organism evidence="11">
    <name type="scientific">Planotortrix octo</name>
    <dbReference type="NCBI Taxonomy" id="65038"/>
    <lineage>
        <taxon>Eukaryota</taxon>
        <taxon>Metazoa</taxon>
        <taxon>Ecdysozoa</taxon>
        <taxon>Arthropoda</taxon>
        <taxon>Hexapoda</taxon>
        <taxon>Insecta</taxon>
        <taxon>Pterygota</taxon>
        <taxon>Neoptera</taxon>
        <taxon>Endopterygota</taxon>
        <taxon>Lepidoptera</taxon>
        <taxon>Glossata</taxon>
        <taxon>Ditrysia</taxon>
        <taxon>Tortricoidea</taxon>
        <taxon>Tortricidae</taxon>
        <taxon>Tortricinae</taxon>
        <taxon>Planotortrix</taxon>
    </lineage>
</organism>
<evidence type="ECO:0000256" key="4">
    <source>
        <dbReference type="ARBA" id="ARBA00022692"/>
    </source>
</evidence>
<comment type="subcellular location">
    <subcellularLocation>
        <location evidence="1 10">Cell membrane</location>
        <topology evidence="1 10">Multi-pass membrane protein</topology>
    </subcellularLocation>
</comment>
<keyword evidence="5 10" id="KW-0552">Olfaction</keyword>
<feature type="transmembrane region" description="Helical" evidence="10">
    <location>
        <begin position="45"/>
        <end position="69"/>
    </location>
</feature>
<feature type="transmembrane region" description="Helical" evidence="10">
    <location>
        <begin position="75"/>
        <end position="97"/>
    </location>
</feature>
<dbReference type="GO" id="GO:0004984">
    <property type="term" value="F:olfactory receptor activity"/>
    <property type="evidence" value="ECO:0007669"/>
    <property type="project" value="InterPro"/>
</dbReference>
<keyword evidence="6 10" id="KW-1133">Transmembrane helix</keyword>
<evidence type="ECO:0000256" key="10">
    <source>
        <dbReference type="RuleBase" id="RU351113"/>
    </source>
</evidence>
<keyword evidence="4 10" id="KW-0812">Transmembrane</keyword>
<keyword evidence="7 10" id="KW-0472">Membrane</keyword>
<dbReference type="PANTHER" id="PTHR21137:SF35">
    <property type="entry name" value="ODORANT RECEPTOR 19A-RELATED"/>
    <property type="match status" value="1"/>
</dbReference>
<dbReference type="AlphaFoldDB" id="A0A0B5GQ12"/>
<dbReference type="GO" id="GO:0005549">
    <property type="term" value="F:odorant binding"/>
    <property type="evidence" value="ECO:0007669"/>
    <property type="project" value="InterPro"/>
</dbReference>
<dbReference type="InterPro" id="IPR004117">
    <property type="entry name" value="7tm6_olfct_rcpt"/>
</dbReference>
<evidence type="ECO:0000256" key="9">
    <source>
        <dbReference type="ARBA" id="ARBA00023224"/>
    </source>
</evidence>
<dbReference type="EMBL" id="KM892387">
    <property type="protein sequence ID" value="AJF23802.1"/>
    <property type="molecule type" value="mRNA"/>
</dbReference>
<keyword evidence="3 10" id="KW-0716">Sensory transduction</keyword>
<evidence type="ECO:0000256" key="3">
    <source>
        <dbReference type="ARBA" id="ARBA00022606"/>
    </source>
</evidence>
<dbReference type="Pfam" id="PF02949">
    <property type="entry name" value="7tm_6"/>
    <property type="match status" value="2"/>
</dbReference>
<comment type="similarity">
    <text evidence="10">Belongs to the insect chemoreceptor superfamily. Heteromeric odorant receptor channel (TC 1.A.69) family.</text>
</comment>
<feature type="transmembrane region" description="Helical" evidence="10">
    <location>
        <begin position="140"/>
        <end position="160"/>
    </location>
</feature>
<dbReference type="PANTHER" id="PTHR21137">
    <property type="entry name" value="ODORANT RECEPTOR"/>
    <property type="match status" value="1"/>
</dbReference>
<dbReference type="GO" id="GO:0005886">
    <property type="term" value="C:plasma membrane"/>
    <property type="evidence" value="ECO:0007669"/>
    <property type="project" value="UniProtKB-SubCell"/>
</dbReference>
<evidence type="ECO:0000256" key="1">
    <source>
        <dbReference type="ARBA" id="ARBA00004651"/>
    </source>
</evidence>
<sequence length="442" mass="49665">METLRKFGLKHHDFPTMMWNVAVLLRALALDVDGRNTTGISPLNYLFMLVTFVFYFYTYHLSTIWFVFWRADGDLLFYILLLSLSISSLIGVIKLLYMYVSSKKLRQIVADYLLCDAAIIPGSRLANNIKVTLRKVKRRAAIYWLIIIGNGVVYVVVPLLTPGRHITVDEQILWGLDPMFESPNYEIATTILWFAVFLTVYAPANITGFLIIIVGYSEAQMMALSEELLHLWDDAQNHCQRLPEDDNLPMEASSSSGTNFFARRSKDSIILSGPAFKENETTAPETSVQEKTINGFIKQRLVSIMKMHAVNINLIKRVENIFQNAMALEFTLLSGGLIAELLGGLENTYVEVPFALVQVAMDCITGQKLIDANAVFADAVYGCKWENFDLSNMKLALVMLQNAQKTMKLSAGGVNSLNYSTLMSVIKSIYSAYTALRSTMNT</sequence>
<evidence type="ECO:0000313" key="11">
    <source>
        <dbReference type="EMBL" id="AJF23802.1"/>
    </source>
</evidence>
<evidence type="ECO:0000256" key="8">
    <source>
        <dbReference type="ARBA" id="ARBA00023170"/>
    </source>
</evidence>
<protein>
    <recommendedName>
        <fullName evidence="10">Odorant receptor</fullName>
    </recommendedName>
</protein>
<accession>A0A0B5GQ12</accession>
<evidence type="ECO:0000256" key="6">
    <source>
        <dbReference type="ARBA" id="ARBA00022989"/>
    </source>
</evidence>
<keyword evidence="2" id="KW-1003">Cell membrane</keyword>
<name>A0A0B5GQ12_9NEOP</name>
<proteinExistence type="evidence at transcript level"/>
<dbReference type="GO" id="GO:0007165">
    <property type="term" value="P:signal transduction"/>
    <property type="evidence" value="ECO:0007669"/>
    <property type="project" value="UniProtKB-KW"/>
</dbReference>
<evidence type="ECO:0000256" key="5">
    <source>
        <dbReference type="ARBA" id="ARBA00022725"/>
    </source>
</evidence>
<keyword evidence="8 10" id="KW-0675">Receptor</keyword>
<evidence type="ECO:0000256" key="2">
    <source>
        <dbReference type="ARBA" id="ARBA00022475"/>
    </source>
</evidence>